<protein>
    <submittedName>
        <fullName evidence="1">Uncharacterized protein</fullName>
    </submittedName>
</protein>
<comment type="caution">
    <text evidence="1">The sequence shown here is derived from an EMBL/GenBank/DDBJ whole genome shotgun (WGS) entry which is preliminary data.</text>
</comment>
<evidence type="ECO:0000313" key="1">
    <source>
        <dbReference type="EMBL" id="CAK7224052.1"/>
    </source>
</evidence>
<gene>
    <name evidence="1" type="ORF">SBRCBS47491_005417</name>
</gene>
<dbReference type="EMBL" id="CAWUHC010000047">
    <property type="protein sequence ID" value="CAK7224052.1"/>
    <property type="molecule type" value="Genomic_DNA"/>
</dbReference>
<reference evidence="1 2" key="1">
    <citation type="submission" date="2024-01" db="EMBL/GenBank/DDBJ databases">
        <authorList>
            <person name="Allen C."/>
            <person name="Tagirdzhanova G."/>
        </authorList>
    </citation>
    <scope>NUCLEOTIDE SEQUENCE [LARGE SCALE GENOMIC DNA]</scope>
</reference>
<proteinExistence type="predicted"/>
<keyword evidence="2" id="KW-1185">Reference proteome</keyword>
<evidence type="ECO:0000313" key="2">
    <source>
        <dbReference type="Proteomes" id="UP001642406"/>
    </source>
</evidence>
<sequence>MKAVYSRASCVTVLLGPADAETDAVMDALGVVAADKVLDPNLINIYACLAILPPEERAAIAPDFSKSVEEVCTAMAQHVLSTLDQPLTSMFSFEKHTSPEILDWPS</sequence>
<dbReference type="Proteomes" id="UP001642406">
    <property type="component" value="Unassembled WGS sequence"/>
</dbReference>
<accession>A0ABP0BWA3</accession>
<organism evidence="1 2">
    <name type="scientific">Sporothrix bragantina</name>
    <dbReference type="NCBI Taxonomy" id="671064"/>
    <lineage>
        <taxon>Eukaryota</taxon>
        <taxon>Fungi</taxon>
        <taxon>Dikarya</taxon>
        <taxon>Ascomycota</taxon>
        <taxon>Pezizomycotina</taxon>
        <taxon>Sordariomycetes</taxon>
        <taxon>Sordariomycetidae</taxon>
        <taxon>Ophiostomatales</taxon>
        <taxon>Ophiostomataceae</taxon>
        <taxon>Sporothrix</taxon>
    </lineage>
</organism>
<name>A0ABP0BWA3_9PEZI</name>